<name>A0A9W8RUU1_9HYPO</name>
<dbReference type="SUPFAM" id="SSF56112">
    <property type="entry name" value="Protein kinase-like (PK-like)"/>
    <property type="match status" value="1"/>
</dbReference>
<evidence type="ECO:0000259" key="1">
    <source>
        <dbReference type="Pfam" id="PF01636"/>
    </source>
</evidence>
<keyword evidence="3" id="KW-1185">Reference proteome</keyword>
<evidence type="ECO:0000313" key="2">
    <source>
        <dbReference type="EMBL" id="KAJ4253987.1"/>
    </source>
</evidence>
<reference evidence="2" key="1">
    <citation type="submission" date="2022-09" db="EMBL/GenBank/DDBJ databases">
        <title>Fusarium specimens isolated from Avocado Roots.</title>
        <authorList>
            <person name="Stajich J."/>
            <person name="Roper C."/>
            <person name="Heimlech-Rivalta G."/>
        </authorList>
    </citation>
    <scope>NUCLEOTIDE SEQUENCE</scope>
    <source>
        <strain evidence="2">CF00136</strain>
    </source>
</reference>
<dbReference type="Gene3D" id="3.90.1200.10">
    <property type="match status" value="1"/>
</dbReference>
<protein>
    <recommendedName>
        <fullName evidence="1">Aminoglycoside phosphotransferase domain-containing protein</fullName>
    </recommendedName>
</protein>
<organism evidence="2 3">
    <name type="scientific">Fusarium torreyae</name>
    <dbReference type="NCBI Taxonomy" id="1237075"/>
    <lineage>
        <taxon>Eukaryota</taxon>
        <taxon>Fungi</taxon>
        <taxon>Dikarya</taxon>
        <taxon>Ascomycota</taxon>
        <taxon>Pezizomycotina</taxon>
        <taxon>Sordariomycetes</taxon>
        <taxon>Hypocreomycetidae</taxon>
        <taxon>Hypocreales</taxon>
        <taxon>Nectriaceae</taxon>
        <taxon>Fusarium</taxon>
    </lineage>
</organism>
<dbReference type="Pfam" id="PF01636">
    <property type="entry name" value="APH"/>
    <property type="match status" value="1"/>
</dbReference>
<evidence type="ECO:0000313" key="3">
    <source>
        <dbReference type="Proteomes" id="UP001152049"/>
    </source>
</evidence>
<dbReference type="Proteomes" id="UP001152049">
    <property type="component" value="Unassembled WGS sequence"/>
</dbReference>
<accession>A0A9W8RUU1</accession>
<gene>
    <name evidence="2" type="ORF">NW762_010389</name>
</gene>
<dbReference type="InterPro" id="IPR011009">
    <property type="entry name" value="Kinase-like_dom_sf"/>
</dbReference>
<comment type="caution">
    <text evidence="2">The sequence shown here is derived from an EMBL/GenBank/DDBJ whole genome shotgun (WGS) entry which is preliminary data.</text>
</comment>
<sequence length="393" mass="43459">MAANQQKLSPDPLILATIFPDIQVLAHRVVSNTFNTCTFIATLCETEKPAEVVIRLEKSLTSRLPAVAALHELARNRLSHLVPSTIEVGKAKTEDGTEVDFSVTEYVPDTVTLESVWNDLDHKQQVSIMQAVVDAVSQLQDVRLGSNDDEIKHILQGTPFLDDTHQIIASIGGPGFGYFDSFTALLAGIMKPADPETAPYSFSIGDNGSLIVESSYPDFNPVTMSNEQIDELEKSCILCHNDIEPRNLLVRATDSGYELAAIIDWEMAGFIPFSLETGLKDTFLGMQNLYFSFYALYKGLTAHLEGATDQGSDDAHLRLIQAVRLTKLSKQRSMTRQVGAQVQKKWLVREKVQLATDVRRGWVRAEGAEDVGLFTAADRSAMEHEVLKELGYI</sequence>
<dbReference type="InterPro" id="IPR002575">
    <property type="entry name" value="Aminoglycoside_PTrfase"/>
</dbReference>
<dbReference type="PANTHER" id="PTHR21310">
    <property type="entry name" value="AMINOGLYCOSIDE PHOSPHOTRANSFERASE-RELATED-RELATED"/>
    <property type="match status" value="1"/>
</dbReference>
<dbReference type="PANTHER" id="PTHR21310:SF39">
    <property type="entry name" value="AMINOGLYCOSIDE PHOSPHOTRANSFERASE DOMAIN-CONTAINING PROTEIN"/>
    <property type="match status" value="1"/>
</dbReference>
<dbReference type="EMBL" id="JAOQAZ010000023">
    <property type="protein sequence ID" value="KAJ4253987.1"/>
    <property type="molecule type" value="Genomic_DNA"/>
</dbReference>
<feature type="domain" description="Aminoglycoside phosphotransferase" evidence="1">
    <location>
        <begin position="237"/>
        <end position="273"/>
    </location>
</feature>
<dbReference type="AlphaFoldDB" id="A0A9W8RUU1"/>
<proteinExistence type="predicted"/>
<dbReference type="OrthoDB" id="2906425at2759"/>
<dbReference type="InterPro" id="IPR051678">
    <property type="entry name" value="AGP_Transferase"/>
</dbReference>